<gene>
    <name evidence="3" type="ORF">JN12_03730</name>
</gene>
<dbReference type="InterPro" id="IPR001584">
    <property type="entry name" value="Integrase_cat-core"/>
</dbReference>
<dbReference type="InterPro" id="IPR012337">
    <property type="entry name" value="RNaseH-like_sf"/>
</dbReference>
<sequence length="512" mass="58349">MPQERVTMRKIREILRLAWSCGQSRKAIAIGVGVGKTTVTDTVARAKAAGLCWPLPDIDDEALERLLYPPVLHPTCRQVPLPDWHSIHKELTTHKNLTLMLLWQEYKEVTAEGIQYSHFCDLYRKWHKGLDISMRQLHIAGEKLFVDYCGQTLPVVDVSTGEIREAQVFVAVLGASNYTYAEATWTQSLPDWTGSHVRTFAFINGVPQVVTPDNLLSGVTKACRYEPVINETYSAMAEHYGTAIVPARVRKPKDKAKAEVGVQIVQRFILAALRKRTFFSLAEANAAIAERLELLNNRPFRKLPGCRRSRFEELERPALLPLPQSPYQYAEWKKVLLGIDYHFEIDKHFYSAPHRLRGEPLWARYTETTVECFHSGKRVASHARSMLKGLHTTLPEHMPRSHQEYAEWTPERLTQWAGRIGESCAGVITVILGRRTHPEQNFRSCRGIISLAKRYGDDRLEAACRRAISIKGISYRSIKATLENDLDKRPLITPPALPLVTHENVRGTQYYH</sequence>
<organism evidence="3 4">
    <name type="scientific">Geobacter argillaceus</name>
    <dbReference type="NCBI Taxonomy" id="345631"/>
    <lineage>
        <taxon>Bacteria</taxon>
        <taxon>Pseudomonadati</taxon>
        <taxon>Thermodesulfobacteriota</taxon>
        <taxon>Desulfuromonadia</taxon>
        <taxon>Geobacterales</taxon>
        <taxon>Geobacteraceae</taxon>
        <taxon>Geobacter</taxon>
    </lineage>
</organism>
<evidence type="ECO:0000313" key="4">
    <source>
        <dbReference type="Proteomes" id="UP000319449"/>
    </source>
</evidence>
<evidence type="ECO:0000259" key="2">
    <source>
        <dbReference type="PROSITE" id="PS50994"/>
    </source>
</evidence>
<accession>A0A562V7D3</accession>
<dbReference type="Pfam" id="PF22483">
    <property type="entry name" value="Mu-transpos_C_2"/>
    <property type="match status" value="1"/>
</dbReference>
<protein>
    <submittedName>
        <fullName evidence="3">Transposase</fullName>
    </submittedName>
</protein>
<dbReference type="Proteomes" id="UP000319449">
    <property type="component" value="Unassembled WGS sequence"/>
</dbReference>
<name>A0A562V7D3_9BACT</name>
<dbReference type="GO" id="GO:0015074">
    <property type="term" value="P:DNA integration"/>
    <property type="evidence" value="ECO:0007669"/>
    <property type="project" value="InterPro"/>
</dbReference>
<dbReference type="EMBL" id="VLLN01000036">
    <property type="protein sequence ID" value="TWJ13678.1"/>
    <property type="molecule type" value="Genomic_DNA"/>
</dbReference>
<dbReference type="PANTHER" id="PTHR35004:SF8">
    <property type="entry name" value="TRANSPOSASE RV3428C-RELATED"/>
    <property type="match status" value="1"/>
</dbReference>
<feature type="domain" description="HTH IS408-type" evidence="1">
    <location>
        <begin position="11"/>
        <end position="91"/>
    </location>
</feature>
<dbReference type="AlphaFoldDB" id="A0A562V7D3"/>
<proteinExistence type="predicted"/>
<reference evidence="3 4" key="1">
    <citation type="submission" date="2019-07" db="EMBL/GenBank/DDBJ databases">
        <title>Genomic Encyclopedia of Archaeal and Bacterial Type Strains, Phase II (KMG-II): from individual species to whole genera.</title>
        <authorList>
            <person name="Goeker M."/>
        </authorList>
    </citation>
    <scope>NUCLEOTIDE SEQUENCE [LARGE SCALE GENOMIC DNA]</scope>
    <source>
        <strain evidence="3 4">ATCC BAA-1139</strain>
    </source>
</reference>
<comment type="caution">
    <text evidence="3">The sequence shown here is derived from an EMBL/GenBank/DDBJ whole genome shotgun (WGS) entry which is preliminary data.</text>
</comment>
<evidence type="ECO:0000313" key="3">
    <source>
        <dbReference type="EMBL" id="TWJ13678.1"/>
    </source>
</evidence>
<dbReference type="PANTHER" id="PTHR35004">
    <property type="entry name" value="TRANSPOSASE RV3428C-RELATED"/>
    <property type="match status" value="1"/>
</dbReference>
<evidence type="ECO:0000259" key="1">
    <source>
        <dbReference type="PROSITE" id="PS50532"/>
    </source>
</evidence>
<dbReference type="PROSITE" id="PS50994">
    <property type="entry name" value="INTEGRASE"/>
    <property type="match status" value="1"/>
</dbReference>
<dbReference type="SUPFAM" id="SSF53098">
    <property type="entry name" value="Ribonuclease H-like"/>
    <property type="match status" value="1"/>
</dbReference>
<dbReference type="PROSITE" id="PS50532">
    <property type="entry name" value="HTH_IS408"/>
    <property type="match status" value="1"/>
</dbReference>
<keyword evidence="4" id="KW-1185">Reference proteome</keyword>
<dbReference type="NCBIfam" id="NF033546">
    <property type="entry name" value="transpos_IS21"/>
    <property type="match status" value="1"/>
</dbReference>
<feature type="domain" description="Integrase catalytic" evidence="2">
    <location>
        <begin position="134"/>
        <end position="318"/>
    </location>
</feature>
<dbReference type="InterPro" id="IPR054353">
    <property type="entry name" value="IstA-like_C"/>
</dbReference>
<dbReference type="InterPro" id="IPR017895">
    <property type="entry name" value="HTH_IS408/IS1162_type"/>
</dbReference>